<dbReference type="InterPro" id="IPR045402">
    <property type="entry name" value="GAP1-N2"/>
</dbReference>
<dbReference type="Pfam" id="PF20052">
    <property type="entry name" value="GAP1-C"/>
    <property type="match status" value="1"/>
</dbReference>
<feature type="region of interest" description="Disordered" evidence="1">
    <location>
        <begin position="767"/>
        <end position="787"/>
    </location>
</feature>
<gene>
    <name evidence="5" type="ORF">GCM10009533_51860</name>
</gene>
<reference evidence="6" key="1">
    <citation type="journal article" date="2019" name="Int. J. Syst. Evol. Microbiol.">
        <title>The Global Catalogue of Microorganisms (GCM) 10K type strain sequencing project: providing services to taxonomists for standard genome sequencing and annotation.</title>
        <authorList>
            <consortium name="The Broad Institute Genomics Platform"/>
            <consortium name="The Broad Institute Genome Sequencing Center for Infectious Disease"/>
            <person name="Wu L."/>
            <person name="Ma J."/>
        </authorList>
    </citation>
    <scope>NUCLEOTIDE SEQUENCE [LARGE SCALE GENOMIC DNA]</scope>
    <source>
        <strain evidence="6">JCM 10303</strain>
    </source>
</reference>
<sequence>MGGPAFESLYYVDRGAADEGGFQAVSAGTREETKALVRRSVLHTASASESSGGAGPSLSHVFDGVYVTARGVRLAGDDKHRFTHAVATADSALYGAVRPAQLWDAPWWSEQPAPSAECAPVAAEPQPGPFGVEEVRDWVRGLPDGEARLLAVHSALDRLHGHGAAQVVFVGPDPAEIARWIAAATLLLPQEMALRVGFRIYATGPEPNGPEVLALRPDQAGRFAEPGSDRNHVVFDLTTGRHSAVDPTEAGLHWVPRFLKSDPYDVVDAVELAHLFARDANRRRATLADRLVGGVLMCGESIDDRAHALELVNWLEHAPASSTTDALERVTEAVMAAGPDRTLLRRLAISVHSGSDALAGQVRYALLWAEIDEFARGGDGTPLGTLPERQWTPDEMEKAASLVEAAAGGLDPQRLDPLLRLAATFGVKPRPERFADAAARFAAWWADNPGAGMDPDHWPCGDELIALLREELASRLEGPDAGPTATAIREHWWRVLAPAISDPFAPLDAAVAAAAVENGDRSRQDAIAAMLGPLREADRPGVGDAVWDALFAHSSPTLPEMRRLFAGMPTATLSESLAQKALSALAGREVSALYLDVLRLLVEHVRDETLLALWKEDGTLRRWLTAFRRSGATPPPTELSEVSKKVFAARGPAVVDALLEGEQAKAVDAVVRAGERLQQVVVSELAAAWDDEATTTERRDRAVVLAFLIGWADDLTPTMRAEFDKALEGWAGAHGQADYRRVSRLLRADGPENAAVWHEWLRELSKKTPRKPTSPVADWLLGRRRDR</sequence>
<organism evidence="5 6">
    <name type="scientific">Saccharopolyspora erythraea</name>
    <name type="common">Streptomyces erythraeus</name>
    <dbReference type="NCBI Taxonomy" id="1836"/>
    <lineage>
        <taxon>Bacteria</taxon>
        <taxon>Bacillati</taxon>
        <taxon>Actinomycetota</taxon>
        <taxon>Actinomycetes</taxon>
        <taxon>Pseudonocardiales</taxon>
        <taxon>Pseudonocardiaceae</taxon>
        <taxon>Saccharopolyspora</taxon>
    </lineage>
</organism>
<feature type="domain" description="GTPase-associated protein 1-like C-terminal" evidence="4">
    <location>
        <begin position="258"/>
        <end position="757"/>
    </location>
</feature>
<dbReference type="RefSeq" id="WP_009947927.1">
    <property type="nucleotide sequence ID" value="NZ_BAAAGS010000042.1"/>
</dbReference>
<protein>
    <submittedName>
        <fullName evidence="5">Uncharacterized protein</fullName>
    </submittedName>
</protein>
<dbReference type="Pfam" id="PF20014">
    <property type="entry name" value="GAP1-M"/>
    <property type="match status" value="1"/>
</dbReference>
<name>A0ABP3NN05_SACER</name>
<dbReference type="InterPro" id="IPR049532">
    <property type="entry name" value="GAP1-like_C"/>
</dbReference>
<evidence type="ECO:0000259" key="4">
    <source>
        <dbReference type="Pfam" id="PF20052"/>
    </source>
</evidence>
<feature type="domain" description="GTPase-associated protein 1 middle" evidence="3">
    <location>
        <begin position="136"/>
        <end position="238"/>
    </location>
</feature>
<evidence type="ECO:0000313" key="6">
    <source>
        <dbReference type="Proteomes" id="UP001500729"/>
    </source>
</evidence>
<accession>A0ABP3NN05</accession>
<keyword evidence="6" id="KW-1185">Reference proteome</keyword>
<proteinExistence type="predicted"/>
<evidence type="ECO:0000313" key="5">
    <source>
        <dbReference type="EMBL" id="GAA0546674.1"/>
    </source>
</evidence>
<dbReference type="Proteomes" id="UP001500729">
    <property type="component" value="Unassembled WGS sequence"/>
</dbReference>
<dbReference type="Pfam" id="PF20013">
    <property type="entry name" value="GAP1-N2"/>
    <property type="match status" value="1"/>
</dbReference>
<dbReference type="EMBL" id="BAAAGS010000042">
    <property type="protein sequence ID" value="GAA0546674.1"/>
    <property type="molecule type" value="Genomic_DNA"/>
</dbReference>
<evidence type="ECO:0000259" key="3">
    <source>
        <dbReference type="Pfam" id="PF20014"/>
    </source>
</evidence>
<feature type="domain" description="GTPase-associated protein 1 N-terminal" evidence="2">
    <location>
        <begin position="6"/>
        <end position="122"/>
    </location>
</feature>
<evidence type="ECO:0000259" key="2">
    <source>
        <dbReference type="Pfam" id="PF20013"/>
    </source>
</evidence>
<dbReference type="InterPro" id="IPR045401">
    <property type="entry name" value="GAP1-M"/>
</dbReference>
<comment type="caution">
    <text evidence="5">The sequence shown here is derived from an EMBL/GenBank/DDBJ whole genome shotgun (WGS) entry which is preliminary data.</text>
</comment>
<evidence type="ECO:0000256" key="1">
    <source>
        <dbReference type="SAM" id="MobiDB-lite"/>
    </source>
</evidence>